<proteinExistence type="predicted"/>
<dbReference type="STRING" id="670307.HYPDE_33938"/>
<feature type="transmembrane region" description="Helical" evidence="6">
    <location>
        <begin position="224"/>
        <end position="241"/>
    </location>
</feature>
<dbReference type="GO" id="GO:0016020">
    <property type="term" value="C:membrane"/>
    <property type="evidence" value="ECO:0007669"/>
    <property type="project" value="UniProtKB-SubCell"/>
</dbReference>
<feature type="transmembrane region" description="Helical" evidence="6">
    <location>
        <begin position="384"/>
        <end position="405"/>
    </location>
</feature>
<evidence type="ECO:0000313" key="8">
    <source>
        <dbReference type="EMBL" id="AGK58460.1"/>
    </source>
</evidence>
<feature type="transmembrane region" description="Helical" evidence="6">
    <location>
        <begin position="320"/>
        <end position="341"/>
    </location>
</feature>
<reference evidence="8 9" key="1">
    <citation type="journal article" date="2013" name="Genome Announc.">
        <title>Genome sequences for three denitrifying bacterial strains isolated from a uranium- and nitrate-contaminated subsurface environment.</title>
        <authorList>
            <person name="Venkatramanan R."/>
            <person name="Prakash O."/>
            <person name="Woyke T."/>
            <person name="Chain P."/>
            <person name="Goodwin L.A."/>
            <person name="Watson D."/>
            <person name="Brooks S."/>
            <person name="Kostka J.E."/>
            <person name="Green S.J."/>
        </authorList>
    </citation>
    <scope>NUCLEOTIDE SEQUENCE [LARGE SCALE GENOMIC DNA]</scope>
    <source>
        <strain evidence="8 9">1NES1</strain>
    </source>
</reference>
<name>N0BEC2_9HYPH</name>
<keyword evidence="2" id="KW-0813">Transport</keyword>
<feature type="transmembrane region" description="Helical" evidence="6">
    <location>
        <begin position="261"/>
        <end position="283"/>
    </location>
</feature>
<dbReference type="SUPFAM" id="SSF103473">
    <property type="entry name" value="MFS general substrate transporter"/>
    <property type="match status" value="1"/>
</dbReference>
<evidence type="ECO:0000259" key="7">
    <source>
        <dbReference type="PROSITE" id="PS50850"/>
    </source>
</evidence>
<feature type="transmembrane region" description="Helical" evidence="6">
    <location>
        <begin position="7"/>
        <end position="27"/>
    </location>
</feature>
<protein>
    <submittedName>
        <fullName evidence="8">Major facilitator superfamily protein</fullName>
    </submittedName>
</protein>
<comment type="subcellular location">
    <subcellularLocation>
        <location evidence="1">Membrane</location>
        <topology evidence="1">Multi-pass membrane protein</topology>
    </subcellularLocation>
</comment>
<dbReference type="HOGENOM" id="CLU_001265_5_12_5"/>
<evidence type="ECO:0000256" key="2">
    <source>
        <dbReference type="ARBA" id="ARBA00022448"/>
    </source>
</evidence>
<evidence type="ECO:0000256" key="6">
    <source>
        <dbReference type="SAM" id="Phobius"/>
    </source>
</evidence>
<dbReference type="Gene3D" id="1.20.1250.20">
    <property type="entry name" value="MFS general substrate transporter like domains"/>
    <property type="match status" value="2"/>
</dbReference>
<sequence length="429" mass="45782">MHRAERLSRGAWAIVGLLWVVATLNYLDRQLVVTMPGPIKGDLQIGDERFGLLSSVFLWIYGVCSPVAGYIADRVGKRPVIIASLLIWSAATLVTGIVTSFEGMLAARAMLGVSEAFYMPAAVALIVEYHRGPTRSRATGLHLSGVYAGSVLGGLGGAFAEMFGWRTGFVAMGAIGVAYALVLMIFFPRTSDKAAPAEIVSAEISTSAPLLSGAFKSLLTTRGFLFLLAMNLLNGAAYWPVRNWLPEFFRSELGVSQAWAGVYGPMAFNGAAFGGMLIASNISDWWSRWNERARALVPAIGFMIAAPCLFAVGAVEYIPVILACVLVAGMSQGFLDANLMPAACTVTDFRHRATAYGLLNFVGTTAGGAMTYVGGMLKEQQVPFATTFQAASLLIFVAGLCLFAVRPARCDATEFHASGSRQSPRLRTS</sequence>
<feature type="transmembrane region" description="Helical" evidence="6">
    <location>
        <begin position="50"/>
        <end position="72"/>
    </location>
</feature>
<feature type="transmembrane region" description="Helical" evidence="6">
    <location>
        <begin position="165"/>
        <end position="187"/>
    </location>
</feature>
<dbReference type="RefSeq" id="WP_015598483.1">
    <property type="nucleotide sequence ID" value="NC_021172.1"/>
</dbReference>
<keyword evidence="4 6" id="KW-1133">Transmembrane helix</keyword>
<keyword evidence="9" id="KW-1185">Reference proteome</keyword>
<feature type="transmembrane region" description="Helical" evidence="6">
    <location>
        <begin position="353"/>
        <end position="372"/>
    </location>
</feature>
<dbReference type="KEGG" id="hdt:HYPDE_33938"/>
<dbReference type="Pfam" id="PF07690">
    <property type="entry name" value="MFS_1"/>
    <property type="match status" value="1"/>
</dbReference>
<dbReference type="EMBL" id="CP005587">
    <property type="protein sequence ID" value="AGK58460.1"/>
    <property type="molecule type" value="Genomic_DNA"/>
</dbReference>
<evidence type="ECO:0000256" key="4">
    <source>
        <dbReference type="ARBA" id="ARBA00022989"/>
    </source>
</evidence>
<evidence type="ECO:0000256" key="5">
    <source>
        <dbReference type="ARBA" id="ARBA00023136"/>
    </source>
</evidence>
<keyword evidence="3 6" id="KW-0812">Transmembrane</keyword>
<dbReference type="AlphaFoldDB" id="N0BEC2"/>
<dbReference type="Proteomes" id="UP000005952">
    <property type="component" value="Chromosome"/>
</dbReference>
<dbReference type="InterPro" id="IPR036259">
    <property type="entry name" value="MFS_trans_sf"/>
</dbReference>
<feature type="domain" description="Major facilitator superfamily (MFS) profile" evidence="7">
    <location>
        <begin position="14"/>
        <end position="410"/>
    </location>
</feature>
<keyword evidence="5 6" id="KW-0472">Membrane</keyword>
<dbReference type="GO" id="GO:0022857">
    <property type="term" value="F:transmembrane transporter activity"/>
    <property type="evidence" value="ECO:0007669"/>
    <property type="project" value="InterPro"/>
</dbReference>
<dbReference type="eggNOG" id="COG2814">
    <property type="taxonomic scope" value="Bacteria"/>
</dbReference>
<dbReference type="InterPro" id="IPR020846">
    <property type="entry name" value="MFS_dom"/>
</dbReference>
<gene>
    <name evidence="8" type="ORF">HYPDE_33938</name>
</gene>
<dbReference type="OrthoDB" id="9764259at2"/>
<feature type="transmembrane region" description="Helical" evidence="6">
    <location>
        <begin position="139"/>
        <end position="159"/>
    </location>
</feature>
<feature type="transmembrane region" description="Helical" evidence="6">
    <location>
        <begin position="295"/>
        <end position="314"/>
    </location>
</feature>
<dbReference type="PANTHER" id="PTHR23505:SF79">
    <property type="entry name" value="PROTEIN SPINSTER"/>
    <property type="match status" value="1"/>
</dbReference>
<dbReference type="PANTHER" id="PTHR23505">
    <property type="entry name" value="SPINSTER"/>
    <property type="match status" value="1"/>
</dbReference>
<feature type="transmembrane region" description="Helical" evidence="6">
    <location>
        <begin position="79"/>
        <end position="99"/>
    </location>
</feature>
<evidence type="ECO:0000313" key="9">
    <source>
        <dbReference type="Proteomes" id="UP000005952"/>
    </source>
</evidence>
<organism evidence="8 9">
    <name type="scientific">Hyphomicrobium denitrificans 1NES1</name>
    <dbReference type="NCBI Taxonomy" id="670307"/>
    <lineage>
        <taxon>Bacteria</taxon>
        <taxon>Pseudomonadati</taxon>
        <taxon>Pseudomonadota</taxon>
        <taxon>Alphaproteobacteria</taxon>
        <taxon>Hyphomicrobiales</taxon>
        <taxon>Hyphomicrobiaceae</taxon>
        <taxon>Hyphomicrobium</taxon>
    </lineage>
</organism>
<dbReference type="InterPro" id="IPR044770">
    <property type="entry name" value="MFS_spinster-like"/>
</dbReference>
<accession>N0BEC2</accession>
<feature type="transmembrane region" description="Helical" evidence="6">
    <location>
        <begin position="105"/>
        <end position="127"/>
    </location>
</feature>
<dbReference type="InterPro" id="IPR011701">
    <property type="entry name" value="MFS"/>
</dbReference>
<dbReference type="PROSITE" id="PS50850">
    <property type="entry name" value="MFS"/>
    <property type="match status" value="1"/>
</dbReference>
<evidence type="ECO:0000256" key="3">
    <source>
        <dbReference type="ARBA" id="ARBA00022692"/>
    </source>
</evidence>
<evidence type="ECO:0000256" key="1">
    <source>
        <dbReference type="ARBA" id="ARBA00004141"/>
    </source>
</evidence>